<accession>A0A0F9JR33</accession>
<dbReference type="AlphaFoldDB" id="A0A0F9JR33"/>
<evidence type="ECO:0000259" key="2">
    <source>
        <dbReference type="Pfam" id="PF09369"/>
    </source>
</evidence>
<reference evidence="3" key="1">
    <citation type="journal article" date="2015" name="Nature">
        <title>Complex archaea that bridge the gap between prokaryotes and eukaryotes.</title>
        <authorList>
            <person name="Spang A."/>
            <person name="Saw J.H."/>
            <person name="Jorgensen S.L."/>
            <person name="Zaremba-Niedzwiedzka K."/>
            <person name="Martijn J."/>
            <person name="Lind A.E."/>
            <person name="van Eijk R."/>
            <person name="Schleper C."/>
            <person name="Guy L."/>
            <person name="Ettema T.J."/>
        </authorList>
    </citation>
    <scope>NUCLEOTIDE SEQUENCE</scope>
</reference>
<feature type="transmembrane region" description="Helical" evidence="1">
    <location>
        <begin position="31"/>
        <end position="53"/>
    </location>
</feature>
<comment type="caution">
    <text evidence="3">The sequence shown here is derived from an EMBL/GenBank/DDBJ whole genome shotgun (WGS) entry which is preliminary data.</text>
</comment>
<keyword evidence="1" id="KW-0472">Membrane</keyword>
<proteinExistence type="predicted"/>
<dbReference type="EMBL" id="LAZR01017198">
    <property type="protein sequence ID" value="KKM01433.1"/>
    <property type="molecule type" value="Genomic_DNA"/>
</dbReference>
<evidence type="ECO:0000313" key="3">
    <source>
        <dbReference type="EMBL" id="KKM01433.1"/>
    </source>
</evidence>
<organism evidence="3">
    <name type="scientific">marine sediment metagenome</name>
    <dbReference type="NCBI Taxonomy" id="412755"/>
    <lineage>
        <taxon>unclassified sequences</taxon>
        <taxon>metagenomes</taxon>
        <taxon>ecological metagenomes</taxon>
    </lineage>
</organism>
<feature type="non-terminal residue" evidence="3">
    <location>
        <position position="1"/>
    </location>
</feature>
<feature type="domain" description="MrfA-like Zn-binding" evidence="2">
    <location>
        <begin position="228"/>
        <end position="332"/>
    </location>
</feature>
<sequence>QTVLGLSVTAILSFPFIIGVRRPGNFQDVRLIYEFVLIFGSVVYMVGFGSYWIGTLGLMSNLVSANLSAEIIEAIDLKEPEWQVLTQHDPEMNSHDFRLRPVDVPNPLKNYISQIVLVERMREVRAFAGFTRLESPGELSEAGSEDELENIAPIKRRDPRWLPAVEVRGEGIFMQFDEAAIEKWLEKQNVKDWNDKFFDAHVSWRKARYIEDPAAHYPGIRYIMLHSFAHTLIRQLAMESGYNAASIRERVYSRPPEDTSDPMAGILIYTSASDSEGTLGGLVKLGEPESLERHIHAALEAATLCASDPTCAENPPSVNGISLHAAACHACLFVPETSCERGNRYLDRSVLVRTFARSDLAFFDVEMA</sequence>
<protein>
    <recommendedName>
        <fullName evidence="2">MrfA-like Zn-binding domain-containing protein</fullName>
    </recommendedName>
</protein>
<gene>
    <name evidence="3" type="ORF">LCGC14_1794460</name>
</gene>
<keyword evidence="1" id="KW-1133">Transmembrane helix</keyword>
<keyword evidence="1" id="KW-0812">Transmembrane</keyword>
<dbReference type="Pfam" id="PF09369">
    <property type="entry name" value="MZB"/>
    <property type="match status" value="1"/>
</dbReference>
<dbReference type="InterPro" id="IPR047721">
    <property type="entry name" value="DrmB"/>
</dbReference>
<name>A0A0F9JR33_9ZZZZ</name>
<dbReference type="NCBIfam" id="NF038324">
    <property type="entry name" value="DrmB_fam"/>
    <property type="match status" value="1"/>
</dbReference>
<dbReference type="InterPro" id="IPR018973">
    <property type="entry name" value="MZB"/>
</dbReference>
<evidence type="ECO:0000256" key="1">
    <source>
        <dbReference type="SAM" id="Phobius"/>
    </source>
</evidence>